<keyword evidence="3" id="KW-0963">Cytoplasm</keyword>
<evidence type="ECO:0000259" key="12">
    <source>
        <dbReference type="PROSITE" id="PS50835"/>
    </source>
</evidence>
<dbReference type="FunFam" id="2.60.40.10:FF:000032">
    <property type="entry name" value="palladin isoform X1"/>
    <property type="match status" value="1"/>
</dbReference>
<dbReference type="EMBL" id="CAVLEF010000265">
    <property type="protein sequence ID" value="CAK1553971.1"/>
    <property type="molecule type" value="Genomic_DNA"/>
</dbReference>
<reference evidence="14 15" key="1">
    <citation type="submission" date="2023-11" db="EMBL/GenBank/DDBJ databases">
        <authorList>
            <person name="Okamura Y."/>
        </authorList>
    </citation>
    <scope>NUCLEOTIDE SEQUENCE [LARGE SCALE GENOMIC DNA]</scope>
</reference>
<organism evidence="14 15">
    <name type="scientific">Leptosia nina</name>
    <dbReference type="NCBI Taxonomy" id="320188"/>
    <lineage>
        <taxon>Eukaryota</taxon>
        <taxon>Metazoa</taxon>
        <taxon>Ecdysozoa</taxon>
        <taxon>Arthropoda</taxon>
        <taxon>Hexapoda</taxon>
        <taxon>Insecta</taxon>
        <taxon>Pterygota</taxon>
        <taxon>Neoptera</taxon>
        <taxon>Endopterygota</taxon>
        <taxon>Lepidoptera</taxon>
        <taxon>Glossata</taxon>
        <taxon>Ditrysia</taxon>
        <taxon>Papilionoidea</taxon>
        <taxon>Pieridae</taxon>
        <taxon>Pierinae</taxon>
        <taxon>Leptosia</taxon>
    </lineage>
</organism>
<feature type="domain" description="Ig-like" evidence="12">
    <location>
        <begin position="2900"/>
        <end position="2982"/>
    </location>
</feature>
<evidence type="ECO:0000256" key="7">
    <source>
        <dbReference type="ARBA" id="ARBA00023180"/>
    </source>
</evidence>
<evidence type="ECO:0000256" key="9">
    <source>
        <dbReference type="ARBA" id="ARBA00061228"/>
    </source>
</evidence>
<feature type="compositionally biased region" description="Basic and acidic residues" evidence="11">
    <location>
        <begin position="3371"/>
        <end position="3381"/>
    </location>
</feature>
<dbReference type="PANTHER" id="PTHR13817:SF166">
    <property type="entry name" value="NEURONAL IGCAM-RELATED"/>
    <property type="match status" value="1"/>
</dbReference>
<dbReference type="InterPro" id="IPR013098">
    <property type="entry name" value="Ig_I-set"/>
</dbReference>
<feature type="compositionally biased region" description="Basic and acidic residues" evidence="11">
    <location>
        <begin position="23"/>
        <end position="37"/>
    </location>
</feature>
<dbReference type="InterPro" id="IPR013783">
    <property type="entry name" value="Ig-like_fold"/>
</dbReference>
<evidence type="ECO:0000256" key="1">
    <source>
        <dbReference type="ARBA" id="ARBA00004496"/>
    </source>
</evidence>
<name>A0AAV1K0M9_9NEOP</name>
<feature type="domain" description="Ig-like" evidence="12">
    <location>
        <begin position="3384"/>
        <end position="3473"/>
    </location>
</feature>
<keyword evidence="7" id="KW-0325">Glycoprotein</keyword>
<feature type="region of interest" description="Disordered" evidence="11">
    <location>
        <begin position="1650"/>
        <end position="1677"/>
    </location>
</feature>
<keyword evidence="8" id="KW-0393">Immunoglobulin domain</keyword>
<dbReference type="FunFam" id="2.60.40.10:FF:001053">
    <property type="entry name" value="Uncharacterized protein, isoform D"/>
    <property type="match status" value="1"/>
</dbReference>
<dbReference type="GO" id="GO:0060298">
    <property type="term" value="P:positive regulation of sarcomere organization"/>
    <property type="evidence" value="ECO:0007669"/>
    <property type="project" value="UniProtKB-ARBA"/>
</dbReference>
<dbReference type="PROSITE" id="PS50853">
    <property type="entry name" value="FN3"/>
    <property type="match status" value="1"/>
</dbReference>
<dbReference type="FunFam" id="2.60.40.10:FF:001452">
    <property type="entry name" value="Uncharacterized protein, isoform F"/>
    <property type="match status" value="1"/>
</dbReference>
<keyword evidence="15" id="KW-1185">Reference proteome</keyword>
<dbReference type="PANTHER" id="PTHR13817">
    <property type="entry name" value="TITIN"/>
    <property type="match status" value="1"/>
</dbReference>
<feature type="domain" description="Ig-like" evidence="12">
    <location>
        <begin position="2783"/>
        <end position="2872"/>
    </location>
</feature>
<feature type="compositionally biased region" description="Basic and acidic residues" evidence="11">
    <location>
        <begin position="1478"/>
        <end position="1489"/>
    </location>
</feature>
<dbReference type="SMART" id="SM00406">
    <property type="entry name" value="IGv"/>
    <property type="match status" value="3"/>
</dbReference>
<feature type="compositionally biased region" description="Low complexity" evidence="11">
    <location>
        <begin position="3335"/>
        <end position="3362"/>
    </location>
</feature>
<dbReference type="GO" id="GO:0040017">
    <property type="term" value="P:positive regulation of locomotion"/>
    <property type="evidence" value="ECO:0007669"/>
    <property type="project" value="UniProtKB-ARBA"/>
</dbReference>
<feature type="domain" description="Ig-like" evidence="12">
    <location>
        <begin position="2242"/>
        <end position="2330"/>
    </location>
</feature>
<dbReference type="GO" id="GO:0030154">
    <property type="term" value="P:cell differentiation"/>
    <property type="evidence" value="ECO:0007669"/>
    <property type="project" value="UniProtKB-ARBA"/>
</dbReference>
<feature type="region of interest" description="Disordered" evidence="11">
    <location>
        <begin position="3327"/>
        <end position="3381"/>
    </location>
</feature>
<evidence type="ECO:0000256" key="8">
    <source>
        <dbReference type="ARBA" id="ARBA00023319"/>
    </source>
</evidence>
<dbReference type="SMART" id="SM00060">
    <property type="entry name" value="FN3"/>
    <property type="match status" value="1"/>
</dbReference>
<keyword evidence="4" id="KW-0964">Secreted</keyword>
<keyword evidence="6" id="KW-1015">Disulfide bond</keyword>
<gene>
    <name evidence="14" type="ORF">LNINA_LOCUS12929</name>
</gene>
<dbReference type="GO" id="GO:0009653">
    <property type="term" value="P:anatomical structure morphogenesis"/>
    <property type="evidence" value="ECO:0007669"/>
    <property type="project" value="UniProtKB-ARBA"/>
</dbReference>
<evidence type="ECO:0000256" key="5">
    <source>
        <dbReference type="ARBA" id="ARBA00022737"/>
    </source>
</evidence>
<dbReference type="GO" id="GO:0045989">
    <property type="term" value="P:positive regulation of striated muscle contraction"/>
    <property type="evidence" value="ECO:0007669"/>
    <property type="project" value="UniProtKB-ARBA"/>
</dbReference>
<dbReference type="GO" id="GO:0005576">
    <property type="term" value="C:extracellular region"/>
    <property type="evidence" value="ECO:0007669"/>
    <property type="project" value="UniProtKB-SubCell"/>
</dbReference>
<evidence type="ECO:0000256" key="2">
    <source>
        <dbReference type="ARBA" id="ARBA00004613"/>
    </source>
</evidence>
<dbReference type="InterPro" id="IPR003599">
    <property type="entry name" value="Ig_sub"/>
</dbReference>
<feature type="domain" description="Fibronectin type-III" evidence="13">
    <location>
        <begin position="2683"/>
        <end position="2779"/>
    </location>
</feature>
<evidence type="ECO:0000256" key="3">
    <source>
        <dbReference type="ARBA" id="ARBA00022490"/>
    </source>
</evidence>
<accession>A0AAV1K0M9</accession>
<dbReference type="InterPro" id="IPR013106">
    <property type="entry name" value="Ig_V-set"/>
</dbReference>
<proteinExistence type="inferred from homology"/>
<feature type="domain" description="Ig-like" evidence="12">
    <location>
        <begin position="3116"/>
        <end position="3152"/>
    </location>
</feature>
<dbReference type="FunFam" id="2.60.40.10:FF:001166">
    <property type="entry name" value="Uncharacterized protein, isoform D"/>
    <property type="match status" value="1"/>
</dbReference>
<evidence type="ECO:0000256" key="6">
    <source>
        <dbReference type="ARBA" id="ARBA00023157"/>
    </source>
</evidence>
<evidence type="ECO:0000256" key="11">
    <source>
        <dbReference type="SAM" id="MobiDB-lite"/>
    </source>
</evidence>
<evidence type="ECO:0000313" key="14">
    <source>
        <dbReference type="EMBL" id="CAK1553971.1"/>
    </source>
</evidence>
<dbReference type="SUPFAM" id="SSF48726">
    <property type="entry name" value="Immunoglobulin"/>
    <property type="match status" value="10"/>
</dbReference>
<dbReference type="FunFam" id="2.60.40.10:FF:000107">
    <property type="entry name" value="Myosin, light chain kinase a"/>
    <property type="match status" value="2"/>
</dbReference>
<dbReference type="CDD" id="cd00096">
    <property type="entry name" value="Ig"/>
    <property type="match status" value="2"/>
</dbReference>
<dbReference type="Proteomes" id="UP001497472">
    <property type="component" value="Unassembled WGS sequence"/>
</dbReference>
<dbReference type="Pfam" id="PF07679">
    <property type="entry name" value="I-set"/>
    <property type="match status" value="10"/>
</dbReference>
<feature type="compositionally biased region" description="Polar residues" evidence="11">
    <location>
        <begin position="1528"/>
        <end position="1541"/>
    </location>
</feature>
<dbReference type="PROSITE" id="PS50835">
    <property type="entry name" value="IG_LIKE"/>
    <property type="match status" value="9"/>
</dbReference>
<evidence type="ECO:0000256" key="4">
    <source>
        <dbReference type="ARBA" id="ARBA00022525"/>
    </source>
</evidence>
<dbReference type="InterPro" id="IPR003598">
    <property type="entry name" value="Ig_sub2"/>
</dbReference>
<keyword evidence="5" id="KW-0677">Repeat</keyword>
<dbReference type="InterPro" id="IPR036179">
    <property type="entry name" value="Ig-like_dom_sf"/>
</dbReference>
<feature type="domain" description="Ig-like" evidence="12">
    <location>
        <begin position="2999"/>
        <end position="3089"/>
    </location>
</feature>
<sequence length="3497" mass="393240">MIDFSSTKSDLEQNINNANNNRADNEKGQETKSKIQEESISESNLRIQSSNDKSDQNIADVDIESALSNEPSIPSDPTDANLPSQLDNNTEAISNIKKEIVALDQRDESIKNNQKDIISSTESETVEDMKPIEVIINMKTLMSELQENVMHATINIIDNSDIIHNILDEFQVQIIKLKSVSQSSDNVAEILNDLECSTRSVQLLVSENSPLQHIMETTATLEVLVDSIKDDFENYHLVPHNSSKDNTVTREECVDETNNTLMLLEKVSKSSHNHHHIENIINELNCVKGLIIGIKQCFNLNEETIIEKGIDLMQNLDIVEQKLFTIENTIESISKVDPTTRDTILTAVHSVYANISNIRGTITNIQRRYMYENYGKPSEMMLKAIKNINILHKLDKKDNWKQITKHLRNTLNHFEDIKFFINLDKTARVPSDASLTKVVLNELKLLTSSVMLKNLEELNIPLQKKINCLVHDIEQELNKFDNITVLNVSEKIPIFKQLSLHFMKLSDVIVEAYQLRKDVLLSDRHGVPNENKINDSVQEVQFSEAEALSTKKISEPGTIVESIIEPPKISKPTVSDRSKNNNLPDDIFVLDKSDLSDKNIFKENLQLIIEALLEEAISKVHLIECNTSETDLTVQEHHKEDTSNCDLPNKDMFDENFKKIQEQLLDSPKIETETLRNATESIKTLLPEEEVNAKKLEIDGLTDQSKTDENIESLSTELEENSTRSKLSLEEIEKNKTNNKVNTKEAIIISPNANVTDNLLKIVQEERSDAPIETEILQNKAMTANIETITPEEEVSANKLAIDNLTDQSKTEINIKESIYTELKESSTNETNDIENIKDALVAIPDANEKDNQFKINQEKLLDAPNTETEILQTTNASIETLILEEEESDNKLEIADLTDQSKTEKNIKESLITEYEEHSTSIKLSQNEKEIDKTNDIENIKEVIVITADSNETDNQFKIIQEELSDAPNIETKILDTKAASIEKLIPEEEVSANKLEIADLTDQSKIETRVKESLNTDLDENSTYLKLSLGETEVDKTNHKENIKEAIVIIPDANETDKQCKIIQEELSHAPKAETEILHTTNANIEMLIPEEEVSPNKLEIADLSDQSKIETSIKESLNTDVDKNSTYSKLSLGETEVDKTNDKENIKEVIVITADANETDNQCKIIQEELSDAPKAETEILHTTNASIETLKPEEEVSPIKLEISDLTDQSKTEKNIKESLITEYEEHSTSIKLSQDEKEIDKTNVIDNIKEAIVITPDTSDTDNQCKIIQKLSDAPKIEAEILYTTNASIETLIPEEEVSPNKLEIADLSDQSKTNIKKMFNTDLEETITSLKVNPGEIEIDKTNDKENIKEAIVIIPDANETNNQCKIIQELSDAPKIEAEILHSTTATKETLIAEDFDSSNKSGIADIQTDEPEIEFDNKNVNLISRDTDKLESLFICTDQKQPKEETIETIQDHDGKKHFETDNKYKESLENQNLKIEKDEPNLTLSSSLNENDIIKENIPPPSLIPEGKSPKSAGDESLEFSTPEKTIQSNKTKPNEDIDNETSKMIEFKELSETTALEIGNNKGVKIQDNLIDETERSTRKKFENKIVEVKSENLDHVENKHDDNIVLTVDSASDRSSKNFDKHSNTIESDNALIETYESKNNEEDNNLTKTTHTTNENDNTIEDKKKDTEEIDKDKVIIESDKDVKDNGDQKQDLQKCIDVDSQEFYDVEEVLHTQQESVEIKFDETTKSTDAQEKETVIIHKSATNKDLDNSSTDIKKDVCENVLHESNVSDIAANNKTLNNPSLNVAEVISSKDINSESLRNDSEDEKITKPNLQILPDLLPNNQESCLNSDGVIQEEQTKEKNEHQSDLCSRNKLTELDDEVIDNKLKNNVFVYDEQRNETEFGLLSNIKHNETVTDPKIKDEVSRAQDEKQEVSVVGSDTVQNNVVPKVNVVEQEANEIKKQTDVDKLENNTGNTVLNAEKDINIMSSAVTYDQNAQSFDIEGQEIANLKARKRSVSGEKKKKLKSKAGKSLIVDVEKNAEPDTIIEFKDNDVKNSSLRHDDVQITGKDVQSNDTLQKTQTIGISRSVVEESEKNKLFAVKMEDKVSVDACISNKSINASASKDAYKEAEILHIRRNETYIPREKPQIVDPNIFDSGAEFSRPPGYIPKSYNTSNTYTPEINYSSTSNVFYKAQSLVRDHQARFPPDDLYVLDKDRQLEIRQKAKAASESRSIYSEKRSSTRDLKRKPVFSTHLTNRTAVEGSRVKLTCSVLSSTESVINWYKNGVLLEDKQKYKIKFLDGLITMELLNALPIDSGDYSCTVENEHGSITTSAKLKVYPSFEATPIPPTFTRSIRDVYHRAENELVMECRIRGQPLPTITWLKDNKSIASMERYEASYLADGLCRLTVSAPTADDSGTFTCKAESAMWSDQISHVVNFSGAESRISCRLSSVDRRHVHDTRRPHFTNVLSDYKVVKGGTIGLQVEIGGAPTRVEWLREGSSVTEIDKNAQTFVDHGIYTLALTDVTEKHSGLYTCRAWSNHGNVDMNADILVVQPNEVDGKPPVIVSRPAKDLLLSVGEDINISFRVQGEPKPKVFFMKGIRDITNSQRVCKMTSDDYVKFTLKRSVISDAGTYCILARNAYGCDRAFVTVVVRQRASSENLISDWIYPIDDSAILTAERKYKTVPGRIPGEPSAVDGGNSWVTLAWPKPDPNEAAPVLAYRVDSWLLGKEGGARWLEMGITPRNTFDAFNLKQGEEYHFRVTPRNRYGFGEPVQTSSPIGVGVAGDRPEFVDILPGLLKVLVGETANLSCSFKGKPTPEIVWMKNGHELDEASRIKTKQSGNACSLTIKKVEIEDEGRYSCEATNAHGRASTYARMTVITDKQIWEADAKLKRERSADATGDYPPQFTMRLRDRRVQATYPVRLTCQVIGSPTPTLTWFKDGQEIVFDSRKVQYQDEHFHTLEIAPTTLDDGGVYEALARNNSGAVSCRCCLVVDKGIRAYVAPEFCCGLEPLYRLNEGEELRISAIVEAYPSVGVTWYRDGVRLRPSRKAVMTLDRDGQIELALASVTTRDAGVYTCTASNEVGQASTSGKVEIVTDRRETDQRKLPTVICSDVPYSKEPMFIKKPRSTEAYEGDTVIIECEVIGDPTPDVYWLRDFLKPDYYRDAIHFKQMAAGPLYRFEIPHAKLDFTGAYSVVARNVHGEAKAIISLQIFAKDPKSSDETHNIRYGRVEVLPRFEKDLTDLLCYDGDAVEFECRVTGNPEPDIRWFHYNEVLPNCPDFESTFDVGTARLKIKQVAAEDEGTYTCEASNNLGKATSTACLVVYPPGEPNTLSQRLQRPPALASTTSTPRSTPRATPSRSVSRTPAPRPGTSKETPRLRSPTREVAPKFYTYPFNKVVEEGDSVILQCGVGGLPTPWATWDKDGIIITPTSRISIKEKDEMLRILQIDEVTVDDVGLYRITLENDYGRAEASARVEGILSTEDTILDQTRLNDGGWRQVY</sequence>
<dbReference type="FunFam" id="2.60.40.10:FF:000425">
    <property type="entry name" value="Myosin light chain kinase"/>
    <property type="match status" value="2"/>
</dbReference>
<protein>
    <recommendedName>
        <fullName evidence="10">Hemolin</fullName>
    </recommendedName>
</protein>
<dbReference type="InterPro" id="IPR007110">
    <property type="entry name" value="Ig-like_dom"/>
</dbReference>
<feature type="domain" description="Ig-like" evidence="12">
    <location>
        <begin position="2457"/>
        <end position="2545"/>
    </location>
</feature>
<dbReference type="SMART" id="SM00409">
    <property type="entry name" value="IG"/>
    <property type="match status" value="10"/>
</dbReference>
<comment type="caution">
    <text evidence="14">The sequence shown here is derived from an EMBL/GenBank/DDBJ whole genome shotgun (WGS) entry which is preliminary data.</text>
</comment>
<feature type="region of interest" description="Disordered" evidence="11">
    <location>
        <begin position="1478"/>
        <end position="1547"/>
    </location>
</feature>
<dbReference type="InterPro" id="IPR003961">
    <property type="entry name" value="FN3_dom"/>
</dbReference>
<feature type="compositionally biased region" description="Polar residues" evidence="11">
    <location>
        <begin position="1658"/>
        <end position="1669"/>
    </location>
</feature>
<dbReference type="SUPFAM" id="SSF49265">
    <property type="entry name" value="Fibronectin type III"/>
    <property type="match status" value="1"/>
</dbReference>
<comment type="similarity">
    <text evidence="9">Belongs to the hemolin family.</text>
</comment>
<dbReference type="FunFam" id="2.60.40.10:FF:001223">
    <property type="entry name" value="Sidekick cell adhesion molecule 1"/>
    <property type="match status" value="1"/>
</dbReference>
<dbReference type="InterPro" id="IPR050964">
    <property type="entry name" value="Striated_Muscle_Regulatory"/>
</dbReference>
<dbReference type="GO" id="GO:0005737">
    <property type="term" value="C:cytoplasm"/>
    <property type="evidence" value="ECO:0007669"/>
    <property type="project" value="UniProtKB-SubCell"/>
</dbReference>
<dbReference type="SMART" id="SM00408">
    <property type="entry name" value="IGc2"/>
    <property type="match status" value="9"/>
</dbReference>
<dbReference type="InterPro" id="IPR036116">
    <property type="entry name" value="FN3_sf"/>
</dbReference>
<feature type="region of interest" description="Disordered" evidence="11">
    <location>
        <begin position="1"/>
        <end position="57"/>
    </location>
</feature>
<comment type="subcellular location">
    <subcellularLocation>
        <location evidence="1">Cytoplasm</location>
    </subcellularLocation>
    <subcellularLocation>
        <location evidence="2">Secreted</location>
    </subcellularLocation>
</comment>
<evidence type="ECO:0000313" key="15">
    <source>
        <dbReference type="Proteomes" id="UP001497472"/>
    </source>
</evidence>
<evidence type="ECO:0000259" key="13">
    <source>
        <dbReference type="PROSITE" id="PS50853"/>
    </source>
</evidence>
<feature type="domain" description="Ig-like" evidence="12">
    <location>
        <begin position="2342"/>
        <end position="2427"/>
    </location>
</feature>
<dbReference type="CDD" id="cd00063">
    <property type="entry name" value="FN3"/>
    <property type="match status" value="1"/>
</dbReference>
<dbReference type="Gene3D" id="2.60.40.10">
    <property type="entry name" value="Immunoglobulins"/>
    <property type="match status" value="11"/>
</dbReference>
<feature type="domain" description="Ig-like" evidence="12">
    <location>
        <begin position="3231"/>
        <end position="3319"/>
    </location>
</feature>
<evidence type="ECO:0000256" key="10">
    <source>
        <dbReference type="ARBA" id="ARBA00068688"/>
    </source>
</evidence>